<evidence type="ECO:0000313" key="2">
    <source>
        <dbReference type="EMBL" id="CAG6540860.1"/>
    </source>
</evidence>
<dbReference type="EMBL" id="HBUE01330323">
    <property type="protein sequence ID" value="CAG6592924.1"/>
    <property type="molecule type" value="Transcribed_RNA"/>
</dbReference>
<evidence type="ECO:0000256" key="1">
    <source>
        <dbReference type="SAM" id="MobiDB-lite"/>
    </source>
</evidence>
<proteinExistence type="predicted"/>
<sequence length="142" mass="16018">MFPDSSSFSVPSSLCAVSSKHPCREPVASVFPVWARSVDPCISQLFSLLSSPVSVYVFQHSTDSHLYSMKTQYCQHKQSSRRKRSPARTPRPAGMPHQYGLATLDTGVVVNDQQPSWQHCLMLLWHLSPLHARRVALRCRLL</sequence>
<reference evidence="2" key="1">
    <citation type="submission" date="2021-05" db="EMBL/GenBank/DDBJ databases">
        <authorList>
            <person name="Alioto T."/>
            <person name="Alioto T."/>
            <person name="Gomez Garrido J."/>
        </authorList>
    </citation>
    <scope>NUCLEOTIDE SEQUENCE</scope>
</reference>
<dbReference type="EMBL" id="HBUE01330327">
    <property type="protein sequence ID" value="CAG6592931.1"/>
    <property type="molecule type" value="Transcribed_RNA"/>
</dbReference>
<organism evidence="2">
    <name type="scientific">Culex pipiens</name>
    <name type="common">House mosquito</name>
    <dbReference type="NCBI Taxonomy" id="7175"/>
    <lineage>
        <taxon>Eukaryota</taxon>
        <taxon>Metazoa</taxon>
        <taxon>Ecdysozoa</taxon>
        <taxon>Arthropoda</taxon>
        <taxon>Hexapoda</taxon>
        <taxon>Insecta</taxon>
        <taxon>Pterygota</taxon>
        <taxon>Neoptera</taxon>
        <taxon>Endopterygota</taxon>
        <taxon>Diptera</taxon>
        <taxon>Nematocera</taxon>
        <taxon>Culicoidea</taxon>
        <taxon>Culicidae</taxon>
        <taxon>Culicinae</taxon>
        <taxon>Culicini</taxon>
        <taxon>Culex</taxon>
        <taxon>Culex</taxon>
    </lineage>
</organism>
<dbReference type="EMBL" id="HBUE01223660">
    <property type="protein sequence ID" value="CAG6540860.1"/>
    <property type="molecule type" value="Transcribed_RNA"/>
</dbReference>
<protein>
    <submittedName>
        <fullName evidence="2">(northern house mosquito) hypothetical protein</fullName>
    </submittedName>
</protein>
<dbReference type="AlphaFoldDB" id="A0A8D8HSL3"/>
<feature type="region of interest" description="Disordered" evidence="1">
    <location>
        <begin position="75"/>
        <end position="96"/>
    </location>
</feature>
<name>A0A8D8HSL3_CULPI</name>
<accession>A0A8D8HSL3</accession>
<dbReference type="EMBL" id="HBUE01223656">
    <property type="protein sequence ID" value="CAG6540853.1"/>
    <property type="molecule type" value="Transcribed_RNA"/>
</dbReference>